<dbReference type="EMBL" id="MU857013">
    <property type="protein sequence ID" value="KAK4151500.1"/>
    <property type="molecule type" value="Genomic_DNA"/>
</dbReference>
<accession>A0AAN6VJC8</accession>
<reference evidence="2" key="1">
    <citation type="journal article" date="2023" name="Mol. Phylogenet. Evol.">
        <title>Genome-scale phylogeny and comparative genomics of the fungal order Sordariales.</title>
        <authorList>
            <person name="Hensen N."/>
            <person name="Bonometti L."/>
            <person name="Westerberg I."/>
            <person name="Brannstrom I.O."/>
            <person name="Guillou S."/>
            <person name="Cros-Aarteil S."/>
            <person name="Calhoun S."/>
            <person name="Haridas S."/>
            <person name="Kuo A."/>
            <person name="Mondo S."/>
            <person name="Pangilinan J."/>
            <person name="Riley R."/>
            <person name="LaButti K."/>
            <person name="Andreopoulos B."/>
            <person name="Lipzen A."/>
            <person name="Chen C."/>
            <person name="Yan M."/>
            <person name="Daum C."/>
            <person name="Ng V."/>
            <person name="Clum A."/>
            <person name="Steindorff A."/>
            <person name="Ohm R.A."/>
            <person name="Martin F."/>
            <person name="Silar P."/>
            <person name="Natvig D.O."/>
            <person name="Lalanne C."/>
            <person name="Gautier V."/>
            <person name="Ament-Velasquez S.L."/>
            <person name="Kruys A."/>
            <person name="Hutchinson M.I."/>
            <person name="Powell A.J."/>
            <person name="Barry K."/>
            <person name="Miller A.N."/>
            <person name="Grigoriev I.V."/>
            <person name="Debuchy R."/>
            <person name="Gladieux P."/>
            <person name="Hiltunen Thoren M."/>
            <person name="Johannesson H."/>
        </authorList>
    </citation>
    <scope>NUCLEOTIDE SEQUENCE</scope>
    <source>
        <strain evidence="2">CBS 538.74</strain>
    </source>
</reference>
<gene>
    <name evidence="2" type="ORF">C8A00DRAFT_35861</name>
</gene>
<name>A0AAN6VJC8_9PEZI</name>
<keyword evidence="3" id="KW-1185">Reference proteome</keyword>
<proteinExistence type="predicted"/>
<evidence type="ECO:0000313" key="2">
    <source>
        <dbReference type="EMBL" id="KAK4151500.1"/>
    </source>
</evidence>
<protein>
    <submittedName>
        <fullName evidence="2">Uncharacterized protein</fullName>
    </submittedName>
</protein>
<comment type="caution">
    <text evidence="2">The sequence shown here is derived from an EMBL/GenBank/DDBJ whole genome shotgun (WGS) entry which is preliminary data.</text>
</comment>
<organism evidence="2 3">
    <name type="scientific">Chaetomidium leptoderma</name>
    <dbReference type="NCBI Taxonomy" id="669021"/>
    <lineage>
        <taxon>Eukaryota</taxon>
        <taxon>Fungi</taxon>
        <taxon>Dikarya</taxon>
        <taxon>Ascomycota</taxon>
        <taxon>Pezizomycotina</taxon>
        <taxon>Sordariomycetes</taxon>
        <taxon>Sordariomycetidae</taxon>
        <taxon>Sordariales</taxon>
        <taxon>Chaetomiaceae</taxon>
        <taxon>Chaetomidium</taxon>
    </lineage>
</organism>
<evidence type="ECO:0000256" key="1">
    <source>
        <dbReference type="SAM" id="MobiDB-lite"/>
    </source>
</evidence>
<reference evidence="2" key="2">
    <citation type="submission" date="2023-05" db="EMBL/GenBank/DDBJ databases">
        <authorList>
            <consortium name="Lawrence Berkeley National Laboratory"/>
            <person name="Steindorff A."/>
            <person name="Hensen N."/>
            <person name="Bonometti L."/>
            <person name="Westerberg I."/>
            <person name="Brannstrom I.O."/>
            <person name="Guillou S."/>
            <person name="Cros-Aarteil S."/>
            <person name="Calhoun S."/>
            <person name="Haridas S."/>
            <person name="Kuo A."/>
            <person name="Mondo S."/>
            <person name="Pangilinan J."/>
            <person name="Riley R."/>
            <person name="Labutti K."/>
            <person name="Andreopoulos B."/>
            <person name="Lipzen A."/>
            <person name="Chen C."/>
            <person name="Yanf M."/>
            <person name="Daum C."/>
            <person name="Ng V."/>
            <person name="Clum A."/>
            <person name="Ohm R."/>
            <person name="Martin F."/>
            <person name="Silar P."/>
            <person name="Natvig D."/>
            <person name="Lalanne C."/>
            <person name="Gautier V."/>
            <person name="Ament-Velasquez S.L."/>
            <person name="Kruys A."/>
            <person name="Hutchinson M.I."/>
            <person name="Powell A.J."/>
            <person name="Barry K."/>
            <person name="Miller A.N."/>
            <person name="Grigoriev I.V."/>
            <person name="Debuchy R."/>
            <person name="Gladieux P."/>
            <person name="Thoren M.H."/>
            <person name="Johannesson H."/>
        </authorList>
    </citation>
    <scope>NUCLEOTIDE SEQUENCE</scope>
    <source>
        <strain evidence="2">CBS 538.74</strain>
    </source>
</reference>
<dbReference type="Proteomes" id="UP001302745">
    <property type="component" value="Unassembled WGS sequence"/>
</dbReference>
<evidence type="ECO:0000313" key="3">
    <source>
        <dbReference type="Proteomes" id="UP001302745"/>
    </source>
</evidence>
<sequence length="208" mass="21125">MGEPALSLLAAAAATFGGQSDTLAATLDPAEVEAVHALMATSRARPSALLDEALARPNRPGAKNASGRTPLPARRPVSAPAALGPAAGPSNPATASARASAPAPSAPAPSLPDADGKKIKAAGEWRVALGWMTFGSRREPPCGCCSRREAELAKNRDRGDGGLASPKVVRADQLLPCTDRPGGGGNAKHGDTPPCARCKALHYSCKRE</sequence>
<feature type="compositionally biased region" description="Low complexity" evidence="1">
    <location>
        <begin position="76"/>
        <end position="103"/>
    </location>
</feature>
<dbReference type="AlphaFoldDB" id="A0AAN6VJC8"/>
<feature type="region of interest" description="Disordered" evidence="1">
    <location>
        <begin position="54"/>
        <end position="116"/>
    </location>
</feature>